<protein>
    <submittedName>
        <fullName evidence="1">L,D-peptidoglycan transpeptidase YkuD, ErfK/YbiS/YcfS/YnhG family</fullName>
    </submittedName>
</protein>
<dbReference type="EMBL" id="LT629766">
    <property type="protein sequence ID" value="SDS74943.1"/>
    <property type="molecule type" value="Genomic_DNA"/>
</dbReference>
<dbReference type="PROSITE" id="PS51318">
    <property type="entry name" value="TAT"/>
    <property type="match status" value="1"/>
</dbReference>
<evidence type="ECO:0000313" key="2">
    <source>
        <dbReference type="Proteomes" id="UP000199597"/>
    </source>
</evidence>
<dbReference type="AlphaFoldDB" id="A0A1H1UR28"/>
<dbReference type="Proteomes" id="UP000199597">
    <property type="component" value="Chromosome I"/>
</dbReference>
<name>A0A1H1UR28_9MICO</name>
<organism evidence="1 2">
    <name type="scientific">Brevibacterium siliguriense</name>
    <dbReference type="NCBI Taxonomy" id="1136497"/>
    <lineage>
        <taxon>Bacteria</taxon>
        <taxon>Bacillati</taxon>
        <taxon>Actinomycetota</taxon>
        <taxon>Actinomycetes</taxon>
        <taxon>Micrococcales</taxon>
        <taxon>Brevibacteriaceae</taxon>
        <taxon>Brevibacterium</taxon>
    </lineage>
</organism>
<evidence type="ECO:0000313" key="1">
    <source>
        <dbReference type="EMBL" id="SDS74943.1"/>
    </source>
</evidence>
<accession>A0A1H1UR28</accession>
<dbReference type="OrthoDB" id="186490at2"/>
<dbReference type="InterPro" id="IPR006311">
    <property type="entry name" value="TAT_signal"/>
</dbReference>
<keyword evidence="2" id="KW-1185">Reference proteome</keyword>
<dbReference type="PANTHER" id="PTHR38589:SF1">
    <property type="entry name" value="BLR0621 PROTEIN"/>
    <property type="match status" value="1"/>
</dbReference>
<dbReference type="PANTHER" id="PTHR38589">
    <property type="entry name" value="BLR0621 PROTEIN"/>
    <property type="match status" value="1"/>
</dbReference>
<dbReference type="RefSeq" id="WP_092014140.1">
    <property type="nucleotide sequence ID" value="NZ_LT629766.1"/>
</dbReference>
<reference evidence="2" key="1">
    <citation type="submission" date="2016-10" db="EMBL/GenBank/DDBJ databases">
        <authorList>
            <person name="Varghese N."/>
            <person name="Submissions S."/>
        </authorList>
    </citation>
    <scope>NUCLEOTIDE SEQUENCE [LARGE SCALE GENOMIC DNA]</scope>
    <source>
        <strain evidence="2">DSM 23676</strain>
    </source>
</reference>
<dbReference type="STRING" id="1136497.SAMN04489752_2417"/>
<gene>
    <name evidence="1" type="ORF">SAMN04489752_2417</name>
</gene>
<sequence length="235" mass="25903">MNTPTDQLSTSTGRSRSAFIAVALIAALVAAFFTAFAPAEPAHAGTRYCTGIEGNKKVKASKVIEARQKTKTTGYVFLCQKKGSRYVLKGIYKAKFGYNGTTTRKREGDGKTPRGTYWMRNGFGTAKNPGLGKSWTKATRDHVWVDGKASKARGYNTMQRKSRGYRGETLYQPKPYKYAQVIGYNEARTPGKGSAIFLHANTKSMKTAGCISLYEASLKKVMRWEGATKTQIVIH</sequence>
<proteinExistence type="predicted"/>